<evidence type="ECO:0000313" key="2">
    <source>
        <dbReference type="EMBL" id="GAU36011.1"/>
    </source>
</evidence>
<dbReference type="GO" id="GO:0005737">
    <property type="term" value="C:cytoplasm"/>
    <property type="evidence" value="ECO:0007669"/>
    <property type="project" value="TreeGrafter"/>
</dbReference>
<dbReference type="GO" id="GO:0030276">
    <property type="term" value="F:clathrin binding"/>
    <property type="evidence" value="ECO:0007669"/>
    <property type="project" value="TreeGrafter"/>
</dbReference>
<dbReference type="PANTHER" id="PTHR23172">
    <property type="entry name" value="AUXILIN/CYCLIN G-ASSOCIATED KINASE-RELATED"/>
    <property type="match status" value="1"/>
</dbReference>
<dbReference type="PANTHER" id="PTHR23172:SF87">
    <property type="entry name" value="CHAPERONE DNAJ-DOMAIN SUPERFAMILY PROTEIN"/>
    <property type="match status" value="1"/>
</dbReference>
<dbReference type="EMBL" id="DF973613">
    <property type="protein sequence ID" value="GAU36011.1"/>
    <property type="molecule type" value="Genomic_DNA"/>
</dbReference>
<organism evidence="2 3">
    <name type="scientific">Trifolium subterraneum</name>
    <name type="common">Subterranean clover</name>
    <dbReference type="NCBI Taxonomy" id="3900"/>
    <lineage>
        <taxon>Eukaryota</taxon>
        <taxon>Viridiplantae</taxon>
        <taxon>Streptophyta</taxon>
        <taxon>Embryophyta</taxon>
        <taxon>Tracheophyta</taxon>
        <taxon>Spermatophyta</taxon>
        <taxon>Magnoliopsida</taxon>
        <taxon>eudicotyledons</taxon>
        <taxon>Gunneridae</taxon>
        <taxon>Pentapetalae</taxon>
        <taxon>rosids</taxon>
        <taxon>fabids</taxon>
        <taxon>Fabales</taxon>
        <taxon>Fabaceae</taxon>
        <taxon>Papilionoideae</taxon>
        <taxon>50 kb inversion clade</taxon>
        <taxon>NPAAA clade</taxon>
        <taxon>Hologalegina</taxon>
        <taxon>IRL clade</taxon>
        <taxon>Trifolieae</taxon>
        <taxon>Trifolium</taxon>
    </lineage>
</organism>
<dbReference type="GO" id="GO:0031982">
    <property type="term" value="C:vesicle"/>
    <property type="evidence" value="ECO:0007669"/>
    <property type="project" value="TreeGrafter"/>
</dbReference>
<evidence type="ECO:0000313" key="3">
    <source>
        <dbReference type="Proteomes" id="UP000242715"/>
    </source>
</evidence>
<name>A0A2Z6MX57_TRISU</name>
<dbReference type="GO" id="GO:0072583">
    <property type="term" value="P:clathrin-dependent endocytosis"/>
    <property type="evidence" value="ECO:0007669"/>
    <property type="project" value="TreeGrafter"/>
</dbReference>
<feature type="compositionally biased region" description="Acidic residues" evidence="1">
    <location>
        <begin position="120"/>
        <end position="132"/>
    </location>
</feature>
<feature type="region of interest" description="Disordered" evidence="1">
    <location>
        <begin position="119"/>
        <end position="140"/>
    </location>
</feature>
<accession>A0A2Z6MX57</accession>
<dbReference type="OrthoDB" id="1717591at2759"/>
<dbReference type="GO" id="GO:0072318">
    <property type="term" value="P:clathrin coat disassembly"/>
    <property type="evidence" value="ECO:0007669"/>
    <property type="project" value="TreeGrafter"/>
</dbReference>
<dbReference type="Proteomes" id="UP000242715">
    <property type="component" value="Unassembled WGS sequence"/>
</dbReference>
<protein>
    <submittedName>
        <fullName evidence="2">Uncharacterized protein</fullName>
    </submittedName>
</protein>
<gene>
    <name evidence="2" type="ORF">TSUD_211490</name>
</gene>
<proteinExistence type="predicted"/>
<reference evidence="3" key="1">
    <citation type="journal article" date="2017" name="Front. Plant Sci.">
        <title>Climate Clever Clovers: New Paradigm to Reduce the Environmental Footprint of Ruminants by Breeding Low Methanogenic Forages Utilizing Haplotype Variation.</title>
        <authorList>
            <person name="Kaur P."/>
            <person name="Appels R."/>
            <person name="Bayer P.E."/>
            <person name="Keeble-Gagnere G."/>
            <person name="Wang J."/>
            <person name="Hirakawa H."/>
            <person name="Shirasawa K."/>
            <person name="Vercoe P."/>
            <person name="Stefanova K."/>
            <person name="Durmic Z."/>
            <person name="Nichols P."/>
            <person name="Revell C."/>
            <person name="Isobe S.N."/>
            <person name="Edwards D."/>
            <person name="Erskine W."/>
        </authorList>
    </citation>
    <scope>NUCLEOTIDE SEQUENCE [LARGE SCALE GENOMIC DNA]</scope>
    <source>
        <strain evidence="3">cv. Daliak</strain>
    </source>
</reference>
<keyword evidence="3" id="KW-1185">Reference proteome</keyword>
<sequence>METVTHSRHTHNKVSIPLPKKITTNGTFSSSKTLYDDVYGGPPKFTASSISPRFEDYGEIFSSFHAGRSSSIPVLDLPAVDSGEVFFDFRRSAFDYAEVFGGSGGLDFWSSHEDLFREGDYDEEEREEEEDWYVSMRSSS</sequence>
<dbReference type="AlphaFoldDB" id="A0A2Z6MX57"/>
<evidence type="ECO:0000256" key="1">
    <source>
        <dbReference type="SAM" id="MobiDB-lite"/>
    </source>
</evidence>